<protein>
    <recommendedName>
        <fullName evidence="1">DUF4283 domain-containing protein</fullName>
    </recommendedName>
</protein>
<gene>
    <name evidence="2" type="ORF">Cgig2_024975</name>
</gene>
<dbReference type="PANTHER" id="PTHR33233:SF17">
    <property type="entry name" value="DUF4283 DOMAIN-CONTAINING PROTEIN"/>
    <property type="match status" value="1"/>
</dbReference>
<comment type="caution">
    <text evidence="2">The sequence shown here is derived from an EMBL/GenBank/DDBJ whole genome shotgun (WGS) entry which is preliminary data.</text>
</comment>
<dbReference type="Proteomes" id="UP001153076">
    <property type="component" value="Unassembled WGS sequence"/>
</dbReference>
<evidence type="ECO:0000259" key="1">
    <source>
        <dbReference type="Pfam" id="PF14111"/>
    </source>
</evidence>
<feature type="domain" description="DUF4283" evidence="1">
    <location>
        <begin position="25"/>
        <end position="106"/>
    </location>
</feature>
<evidence type="ECO:0000313" key="3">
    <source>
        <dbReference type="Proteomes" id="UP001153076"/>
    </source>
</evidence>
<dbReference type="OrthoDB" id="1939300at2759"/>
<organism evidence="2 3">
    <name type="scientific">Carnegiea gigantea</name>
    <dbReference type="NCBI Taxonomy" id="171969"/>
    <lineage>
        <taxon>Eukaryota</taxon>
        <taxon>Viridiplantae</taxon>
        <taxon>Streptophyta</taxon>
        <taxon>Embryophyta</taxon>
        <taxon>Tracheophyta</taxon>
        <taxon>Spermatophyta</taxon>
        <taxon>Magnoliopsida</taxon>
        <taxon>eudicotyledons</taxon>
        <taxon>Gunneridae</taxon>
        <taxon>Pentapetalae</taxon>
        <taxon>Caryophyllales</taxon>
        <taxon>Cactineae</taxon>
        <taxon>Cactaceae</taxon>
        <taxon>Cactoideae</taxon>
        <taxon>Echinocereeae</taxon>
        <taxon>Carnegiea</taxon>
    </lineage>
</organism>
<dbReference type="InterPro" id="IPR025558">
    <property type="entry name" value="DUF4283"/>
</dbReference>
<dbReference type="AlphaFoldDB" id="A0A9Q1JRM9"/>
<proteinExistence type="predicted"/>
<sequence length="253" mass="29375">MADPNDLLELCSVTDRKWDVQSEIEYWNSAVLCSVLGANPPLEVIEGFIRRIWQAFEIDKICLVRKGVFLVRFKNISDQSTVVQRGIYFFDNKPFLVKPWNEGMDVNAKTLVTLSVWVRFPELDIKYWGAESLSKIGSVLGVPIKTDKYTRDNLHNQLLMQKVLLKSERRLWLRRRAFPMERICSWNIRGLNWPNKQEDVKIFLHEKDGIGITISPPTLEEEYGLHRGQGAIVFRFSPNLISSFTAKQHKIIP</sequence>
<dbReference type="EMBL" id="JAKOGI010000865">
    <property type="protein sequence ID" value="KAJ8429723.1"/>
    <property type="molecule type" value="Genomic_DNA"/>
</dbReference>
<reference evidence="2" key="1">
    <citation type="submission" date="2022-04" db="EMBL/GenBank/DDBJ databases">
        <title>Carnegiea gigantea Genome sequencing and assembly v2.</title>
        <authorList>
            <person name="Copetti D."/>
            <person name="Sanderson M.J."/>
            <person name="Burquez A."/>
            <person name="Wojciechowski M.F."/>
        </authorList>
    </citation>
    <scope>NUCLEOTIDE SEQUENCE</scope>
    <source>
        <strain evidence="2">SGP5-SGP5p</strain>
        <tissue evidence="2">Aerial part</tissue>
    </source>
</reference>
<evidence type="ECO:0000313" key="2">
    <source>
        <dbReference type="EMBL" id="KAJ8429723.1"/>
    </source>
</evidence>
<dbReference type="Pfam" id="PF14111">
    <property type="entry name" value="DUF4283"/>
    <property type="match status" value="1"/>
</dbReference>
<accession>A0A9Q1JRM9</accession>
<name>A0A9Q1JRM9_9CARY</name>
<dbReference type="PANTHER" id="PTHR33233">
    <property type="entry name" value="ENDONUCLEASE/EXONUCLEASE/PHOSPHATASE"/>
    <property type="match status" value="1"/>
</dbReference>
<keyword evidence="3" id="KW-1185">Reference proteome</keyword>